<evidence type="ECO:0000313" key="3">
    <source>
        <dbReference type="Proteomes" id="UP000662840"/>
    </source>
</evidence>
<feature type="transmembrane region" description="Helical" evidence="1">
    <location>
        <begin position="28"/>
        <end position="51"/>
    </location>
</feature>
<gene>
    <name evidence="2" type="ORF">JGC47_09165</name>
</gene>
<dbReference type="InterPro" id="IPR047744">
    <property type="entry name" value="YmiA_put-like"/>
</dbReference>
<accession>A0ABX7MD31</accession>
<evidence type="ECO:0000256" key="1">
    <source>
        <dbReference type="SAM" id="Phobius"/>
    </source>
</evidence>
<dbReference type="Proteomes" id="UP000662840">
    <property type="component" value="Chromosome"/>
</dbReference>
<reference evidence="2 3" key="1">
    <citation type="submission" date="2020-12" db="EMBL/GenBank/DDBJ databases">
        <title>Genome sequence of Erwinia amylovora ATCC15580, a type strain.</title>
        <authorList>
            <person name="Kang I.-J."/>
            <person name="Roh E."/>
        </authorList>
    </citation>
    <scope>NUCLEOTIDE SEQUENCE [LARGE SCALE GENOMIC DNA]</scope>
    <source>
        <strain evidence="2 3">ATCC 15580</strain>
    </source>
</reference>
<protein>
    <submittedName>
        <fullName evidence="2">YmiA family putative membrane protein</fullName>
    </submittedName>
</protein>
<dbReference type="GeneID" id="97606152"/>
<proteinExistence type="predicted"/>
<name>A0ABX7MD31_ERWAM</name>
<dbReference type="RefSeq" id="WP_071524081.1">
    <property type="nucleotide sequence ID" value="NZ_CP024970.1"/>
</dbReference>
<keyword evidence="1" id="KW-1133">Transmembrane helix</keyword>
<dbReference type="EMBL" id="CP066796">
    <property type="protein sequence ID" value="QSI90337.1"/>
    <property type="molecule type" value="Genomic_DNA"/>
</dbReference>
<organism evidence="2 3">
    <name type="scientific">Erwinia amylovora</name>
    <name type="common">Fire blight bacteria</name>
    <dbReference type="NCBI Taxonomy" id="552"/>
    <lineage>
        <taxon>Bacteria</taxon>
        <taxon>Pseudomonadati</taxon>
        <taxon>Pseudomonadota</taxon>
        <taxon>Gammaproteobacteria</taxon>
        <taxon>Enterobacterales</taxon>
        <taxon>Erwiniaceae</taxon>
        <taxon>Erwinia</taxon>
    </lineage>
</organism>
<dbReference type="Pfam" id="PF22868">
    <property type="entry name" value="YmiA-like"/>
    <property type="match status" value="1"/>
</dbReference>
<evidence type="ECO:0000313" key="2">
    <source>
        <dbReference type="EMBL" id="QSI90337.1"/>
    </source>
</evidence>
<keyword evidence="1" id="KW-0472">Membrane</keyword>
<dbReference type="NCBIfam" id="NF000536">
    <property type="entry name" value="YmiA"/>
    <property type="match status" value="1"/>
</dbReference>
<sequence length="52" mass="5735">MATRISVQPDFGRKAVTAKRSGNLKRKAWMAVFAGCALFWAAAALSVWHIWG</sequence>
<keyword evidence="3" id="KW-1185">Reference proteome</keyword>
<keyword evidence="1" id="KW-0812">Transmembrane</keyword>